<reference evidence="1 2" key="1">
    <citation type="journal article" date="2014" name="Am. J. Bot.">
        <title>Genome assembly and annotation for red clover (Trifolium pratense; Fabaceae).</title>
        <authorList>
            <person name="Istvanek J."/>
            <person name="Jaros M."/>
            <person name="Krenek A."/>
            <person name="Repkova J."/>
        </authorList>
    </citation>
    <scope>NUCLEOTIDE SEQUENCE [LARGE SCALE GENOMIC DNA]</scope>
    <source>
        <strain evidence="2">cv. Tatra</strain>
        <tissue evidence="1">Young leaves</tissue>
    </source>
</reference>
<reference evidence="1 2" key="2">
    <citation type="journal article" date="2017" name="Front. Plant Sci.">
        <title>Gene Classification and Mining of Molecular Markers Useful in Red Clover (Trifolium pratense) Breeding.</title>
        <authorList>
            <person name="Istvanek J."/>
            <person name="Dluhosova J."/>
            <person name="Dluhos P."/>
            <person name="Patkova L."/>
            <person name="Nedelnik J."/>
            <person name="Repkova J."/>
        </authorList>
    </citation>
    <scope>NUCLEOTIDE SEQUENCE [LARGE SCALE GENOMIC DNA]</scope>
    <source>
        <strain evidence="2">cv. Tatra</strain>
        <tissue evidence="1">Young leaves</tissue>
    </source>
</reference>
<organism evidence="1 2">
    <name type="scientific">Trifolium pratense</name>
    <name type="common">Red clover</name>
    <dbReference type="NCBI Taxonomy" id="57577"/>
    <lineage>
        <taxon>Eukaryota</taxon>
        <taxon>Viridiplantae</taxon>
        <taxon>Streptophyta</taxon>
        <taxon>Embryophyta</taxon>
        <taxon>Tracheophyta</taxon>
        <taxon>Spermatophyta</taxon>
        <taxon>Magnoliopsida</taxon>
        <taxon>eudicotyledons</taxon>
        <taxon>Gunneridae</taxon>
        <taxon>Pentapetalae</taxon>
        <taxon>rosids</taxon>
        <taxon>fabids</taxon>
        <taxon>Fabales</taxon>
        <taxon>Fabaceae</taxon>
        <taxon>Papilionoideae</taxon>
        <taxon>50 kb inversion clade</taxon>
        <taxon>NPAAA clade</taxon>
        <taxon>Hologalegina</taxon>
        <taxon>IRL clade</taxon>
        <taxon>Trifolieae</taxon>
        <taxon>Trifolium</taxon>
    </lineage>
</organism>
<accession>A0A2K3PR62</accession>
<dbReference type="AlphaFoldDB" id="A0A2K3PR62"/>
<evidence type="ECO:0000313" key="2">
    <source>
        <dbReference type="Proteomes" id="UP000236291"/>
    </source>
</evidence>
<dbReference type="EMBL" id="ASHM01009665">
    <property type="protein sequence ID" value="PNY17776.1"/>
    <property type="molecule type" value="Genomic_DNA"/>
</dbReference>
<protein>
    <submittedName>
        <fullName evidence="1">Retrotransposon-related protein</fullName>
    </submittedName>
</protein>
<sequence length="65" mass="7606">MHGELEEMLDKYVRVFQEPNGLPPERGRSHAITLMEGQGPVNVRPYWYPHHHKRDVGSGDYPEQH</sequence>
<proteinExistence type="predicted"/>
<gene>
    <name evidence="1" type="ORF">L195_g014528</name>
</gene>
<comment type="caution">
    <text evidence="1">The sequence shown here is derived from an EMBL/GenBank/DDBJ whole genome shotgun (WGS) entry which is preliminary data.</text>
</comment>
<dbReference type="Proteomes" id="UP000236291">
    <property type="component" value="Unassembled WGS sequence"/>
</dbReference>
<name>A0A2K3PR62_TRIPR</name>
<evidence type="ECO:0000313" key="1">
    <source>
        <dbReference type="EMBL" id="PNY17776.1"/>
    </source>
</evidence>